<name>A0A8S2DD75_9BILA</name>
<feature type="domain" description="PAZ" evidence="2">
    <location>
        <begin position="320"/>
        <end position="419"/>
    </location>
</feature>
<feature type="domain" description="Piwi" evidence="3">
    <location>
        <begin position="586"/>
        <end position="908"/>
    </location>
</feature>
<dbReference type="Gene3D" id="2.170.260.10">
    <property type="entry name" value="paz domain"/>
    <property type="match status" value="1"/>
</dbReference>
<dbReference type="Pfam" id="PF02170">
    <property type="entry name" value="PAZ"/>
    <property type="match status" value="1"/>
</dbReference>
<dbReference type="Proteomes" id="UP000677228">
    <property type="component" value="Unassembled WGS sequence"/>
</dbReference>
<dbReference type="EMBL" id="CAJOBA010002609">
    <property type="protein sequence ID" value="CAF3652293.1"/>
    <property type="molecule type" value="Genomic_DNA"/>
</dbReference>
<dbReference type="Gene3D" id="3.40.50.2300">
    <property type="match status" value="1"/>
</dbReference>
<dbReference type="PROSITE" id="PS50821">
    <property type="entry name" value="PAZ"/>
    <property type="match status" value="1"/>
</dbReference>
<feature type="compositionally biased region" description="Polar residues" evidence="1">
    <location>
        <begin position="32"/>
        <end position="42"/>
    </location>
</feature>
<dbReference type="InterPro" id="IPR012337">
    <property type="entry name" value="RNaseH-like_sf"/>
</dbReference>
<dbReference type="PANTHER" id="PTHR22891">
    <property type="entry name" value="EUKARYOTIC TRANSLATION INITIATION FACTOR 2C"/>
    <property type="match status" value="1"/>
</dbReference>
<evidence type="ECO:0000256" key="1">
    <source>
        <dbReference type="SAM" id="MobiDB-lite"/>
    </source>
</evidence>
<dbReference type="InterPro" id="IPR014811">
    <property type="entry name" value="ArgoL1"/>
</dbReference>
<dbReference type="InterPro" id="IPR036397">
    <property type="entry name" value="RNaseH_sf"/>
</dbReference>
<evidence type="ECO:0000313" key="5">
    <source>
        <dbReference type="EMBL" id="CAF3652293.1"/>
    </source>
</evidence>
<dbReference type="InterPro" id="IPR003100">
    <property type="entry name" value="PAZ_dom"/>
</dbReference>
<dbReference type="SUPFAM" id="SSF53098">
    <property type="entry name" value="Ribonuclease H-like"/>
    <property type="match status" value="1"/>
</dbReference>
<proteinExistence type="predicted"/>
<dbReference type="Pfam" id="PF02171">
    <property type="entry name" value="Piwi"/>
    <property type="match status" value="1"/>
</dbReference>
<reference evidence="4" key="1">
    <citation type="submission" date="2021-02" db="EMBL/GenBank/DDBJ databases">
        <authorList>
            <person name="Nowell W R."/>
        </authorList>
    </citation>
    <scope>NUCLEOTIDE SEQUENCE</scope>
</reference>
<dbReference type="GO" id="GO:0003723">
    <property type="term" value="F:RNA binding"/>
    <property type="evidence" value="ECO:0007669"/>
    <property type="project" value="InterPro"/>
</dbReference>
<sequence length="918" mass="105969">MSRGRGICRKEQSPPSPTLSSLSESNLEKSPNQSQASCDQRTTMQSFVSDRVGVGRGKTRSNASSVWRVSTLSSADFLSKHDRCHLRETQQCGKIGERIRVLVNYFKLLNVQHLLDTVYQYHVDISSNHDVELSFTRKRAIYSSWIKTLPSAMHNSLAFDNDSIVISSEKLPDIDQKGVKYPIPALNRWGKQELFNFIIKLIESNQGRIDLKDLEIDRLIQILTIVLHEAISKNAYTIQRRSFYTISTKENTFNLGLGKVGWRGFYSAVVLSANEPKLALNLDVNHTIFTKKQTFLKFLHELIWKHSIDNNKELDKKMCELCDTLSRDKNRIDYINEQIKGMKIRYKNAQIICVYKVNSLGKSAKEQEFSDSSGTLIKVEEHYQNHYNLLLTYPQLPVLSILKKDRWIYLPMELCDVEPVRVKKMTPDQVKNLCDNASQPPDVYFKNVMNVRNKEFDFNDDPILTAWRLNVDSQMLLSEARILPEPIVQYEKFDVRNFRESGVWTMENCVKYDSPAVFPQVWAMINMSYKNLSKNDVKEFCVELRRRAFNHGIKTFCLPAIYQECDTNSVIEYIQRLMDENHDCKFIYFVFPEYNVELYRLVKSFCECQVGIITGCIIGKNVRKNTHRGREVFNAPVIEQLLLKINSKLNGINSRLKVDPGIETFFSRGHRIMYVGIDLSYPGPGLLDTGRRATVAVCASVDDIPYRYAKQLRVQYYPAKMENGQSLEMIVDLKDIMKSLIKSYHDLRQYPPNAIIIYRDGISEGEFDTIFPYELDSIRHACVELSDAYRPYITYVIVQKRHHTRFFTESNNRHGYDNVVAGTVVDSPNVISTSTNNFYLNSHAPLKGTNRPSHYHLMYDDNNLTADNIQMLTYALCYTYARCTRSISIPAVVKYADMLAGRAALYSKELQYVVLNLT</sequence>
<evidence type="ECO:0000313" key="6">
    <source>
        <dbReference type="Proteomes" id="UP000677228"/>
    </source>
</evidence>
<feature type="compositionally biased region" description="Low complexity" evidence="1">
    <location>
        <begin position="18"/>
        <end position="31"/>
    </location>
</feature>
<gene>
    <name evidence="4" type="ORF">OVA965_LOCUS7954</name>
    <name evidence="5" type="ORF">TMI583_LOCUS7950</name>
</gene>
<evidence type="ECO:0000259" key="2">
    <source>
        <dbReference type="PROSITE" id="PS50821"/>
    </source>
</evidence>
<dbReference type="CDD" id="cd02846">
    <property type="entry name" value="PAZ_argonaute_like"/>
    <property type="match status" value="1"/>
</dbReference>
<dbReference type="Gene3D" id="3.30.420.10">
    <property type="entry name" value="Ribonuclease H-like superfamily/Ribonuclease H"/>
    <property type="match status" value="1"/>
</dbReference>
<dbReference type="InterPro" id="IPR036085">
    <property type="entry name" value="PAZ_dom_sf"/>
</dbReference>
<comment type="caution">
    <text evidence="4">The sequence shown here is derived from an EMBL/GenBank/DDBJ whole genome shotgun (WGS) entry which is preliminary data.</text>
</comment>
<evidence type="ECO:0000259" key="3">
    <source>
        <dbReference type="PROSITE" id="PS50822"/>
    </source>
</evidence>
<dbReference type="SMART" id="SM00950">
    <property type="entry name" value="Piwi"/>
    <property type="match status" value="1"/>
</dbReference>
<accession>A0A8S2DD75</accession>
<dbReference type="Proteomes" id="UP000682733">
    <property type="component" value="Unassembled WGS sequence"/>
</dbReference>
<dbReference type="Pfam" id="PF08699">
    <property type="entry name" value="ArgoL1"/>
    <property type="match status" value="1"/>
</dbReference>
<dbReference type="SUPFAM" id="SSF101690">
    <property type="entry name" value="PAZ domain"/>
    <property type="match status" value="1"/>
</dbReference>
<dbReference type="AlphaFoldDB" id="A0A8S2DD75"/>
<dbReference type="EMBL" id="CAJNOK010002608">
    <property type="protein sequence ID" value="CAF0867480.1"/>
    <property type="molecule type" value="Genomic_DNA"/>
</dbReference>
<organism evidence="4 6">
    <name type="scientific">Didymodactylos carnosus</name>
    <dbReference type="NCBI Taxonomy" id="1234261"/>
    <lineage>
        <taxon>Eukaryota</taxon>
        <taxon>Metazoa</taxon>
        <taxon>Spiralia</taxon>
        <taxon>Gnathifera</taxon>
        <taxon>Rotifera</taxon>
        <taxon>Eurotatoria</taxon>
        <taxon>Bdelloidea</taxon>
        <taxon>Philodinida</taxon>
        <taxon>Philodinidae</taxon>
        <taxon>Didymodactylos</taxon>
    </lineage>
</organism>
<dbReference type="SMART" id="SM01163">
    <property type="entry name" value="DUF1785"/>
    <property type="match status" value="1"/>
</dbReference>
<evidence type="ECO:0000313" key="4">
    <source>
        <dbReference type="EMBL" id="CAF0867480.1"/>
    </source>
</evidence>
<dbReference type="PROSITE" id="PS50822">
    <property type="entry name" value="PIWI"/>
    <property type="match status" value="1"/>
</dbReference>
<dbReference type="InterPro" id="IPR003165">
    <property type="entry name" value="Piwi"/>
</dbReference>
<feature type="region of interest" description="Disordered" evidence="1">
    <location>
        <begin position="1"/>
        <end position="42"/>
    </location>
</feature>
<protein>
    <submittedName>
        <fullName evidence="4">Uncharacterized protein</fullName>
    </submittedName>
</protein>